<evidence type="ECO:0000256" key="5">
    <source>
        <dbReference type="ARBA" id="ARBA00022473"/>
    </source>
</evidence>
<dbReference type="Pfam" id="PF25977">
    <property type="entry name" value="DZIP1"/>
    <property type="match status" value="1"/>
</dbReference>
<evidence type="ECO:0000256" key="12">
    <source>
        <dbReference type="ARBA" id="ARBA00023069"/>
    </source>
</evidence>
<dbReference type="InterPro" id="IPR013087">
    <property type="entry name" value="Znf_C2H2_type"/>
</dbReference>
<evidence type="ECO:0000256" key="14">
    <source>
        <dbReference type="ARBA" id="ARBA00023242"/>
    </source>
</evidence>
<dbReference type="InParanoid" id="W5MCN5"/>
<keyword evidence="6" id="KW-0963">Cytoplasm</keyword>
<reference evidence="22" key="2">
    <citation type="submission" date="2025-08" db="UniProtKB">
        <authorList>
            <consortium name="Ensembl"/>
        </authorList>
    </citation>
    <scope>IDENTIFICATION</scope>
</reference>
<evidence type="ECO:0000256" key="4">
    <source>
        <dbReference type="ARBA" id="ARBA00009131"/>
    </source>
</evidence>
<keyword evidence="8 18" id="KW-0863">Zinc-finger</keyword>
<evidence type="ECO:0000256" key="1">
    <source>
        <dbReference type="ARBA" id="ARBA00004114"/>
    </source>
</evidence>
<feature type="compositionally biased region" description="Low complexity" evidence="20">
    <location>
        <begin position="37"/>
        <end position="61"/>
    </location>
</feature>
<evidence type="ECO:0000259" key="21">
    <source>
        <dbReference type="PROSITE" id="PS50157"/>
    </source>
</evidence>
<keyword evidence="5" id="KW-0217">Developmental protein</keyword>
<dbReference type="FunCoup" id="W5MCN5">
    <property type="interactions" value="532"/>
</dbReference>
<keyword evidence="11 19" id="KW-0175">Coiled coil</keyword>
<dbReference type="GO" id="GO:0005814">
    <property type="term" value="C:centriole"/>
    <property type="evidence" value="ECO:0007669"/>
    <property type="project" value="UniProtKB-SubCell"/>
</dbReference>
<dbReference type="Proteomes" id="UP000018468">
    <property type="component" value="Linkage group LG17"/>
</dbReference>
<comment type="similarity">
    <text evidence="4">Belongs to the DZIP C2H2-type zinc-finger protein family.</text>
</comment>
<organism evidence="22 23">
    <name type="scientific">Lepisosteus oculatus</name>
    <name type="common">Spotted gar</name>
    <dbReference type="NCBI Taxonomy" id="7918"/>
    <lineage>
        <taxon>Eukaryota</taxon>
        <taxon>Metazoa</taxon>
        <taxon>Chordata</taxon>
        <taxon>Craniata</taxon>
        <taxon>Vertebrata</taxon>
        <taxon>Euteleostomi</taxon>
        <taxon>Actinopterygii</taxon>
        <taxon>Neopterygii</taxon>
        <taxon>Holostei</taxon>
        <taxon>Semionotiformes</taxon>
        <taxon>Lepisosteidae</taxon>
        <taxon>Lepisosteus</taxon>
    </lineage>
</organism>
<reference evidence="22" key="3">
    <citation type="submission" date="2025-09" db="UniProtKB">
        <authorList>
            <consortium name="Ensembl"/>
        </authorList>
    </citation>
    <scope>IDENTIFICATION</scope>
</reference>
<sequence length="871" mass="100030">FSSQAKSRKSGMPFYNNIYYPYPSETPGTCSSAGIPSILNSPQSQRSSSIPQQSSVISGPSMTGAHIPSFKFRARRESVDWRRISAIDVDRVASDLDFNTLQENIMGITFCTVENERCPYCQNPVDPVLLKVFRLAQLTVEYLLHSQEYLTSSLQSVEEKLQASILEKEQIKRETMKQNEEIKLLKEELKRRKKIITTQQSMISAGVGNYHKCQHCEKAFMNYSFLQSHVQRRHPEEYDIGVLSEKQKKVQAGKFQDEINKLKEQLNLTRSQLETEQQAYMVRLSQEQENQRTKEDETIKRFEKWKEEEQQKLDGEIEKMREMFMREFKELSVKNAVLENQVLEMKASSLQFKSNTGTVQEDKAPKNEEEKQRYHQELLSLKELLNKQEEKWTAMIQKLQKEHEKEKSQLQSDLKRLQSSVVEEQEVSSSLYRKRIEELGRKLREQNELIITQKEQQMYSTNLLLNPVQQLLMLTVTWVAISVAEPVKAKSLTYEQTPTVHILDPIEELSEEDKGNRSERKKDDNQRLISSLKKNASLTKELRPILEQTLVEKLESLGVKPENRGIPTGQYNTIMTKVYSQRERIAKTFPDFHSVRETLTHNLGLTIKEKRASSSSPVEKKRPDNPPEGNVYYVLDLKKENQKRARSSSLPSTRVTQNEKRAENVLETIYLFLSLILRTPPFSSEDDSEEESDAKPHQRLKAVQPKAPAVDVSKTVVMSLESETDWTDGSEMEEIDPQLLQHDKSLKKEISENLENQPVIGRIQKKPAGGVKVLPSFEDKNVRQELKFSEVDDDDWDVSSMEDDKPSTSKPDKDEAVFTVRKSFESNSSNTSVWGTSTGKGQKGGLHEGDPGSTLKSSLVTVSDWSDSSDI</sequence>
<keyword evidence="12" id="KW-0969">Cilium</keyword>
<dbReference type="GeneTree" id="ENSGT00940000156862"/>
<name>W5MCN5_LEPOC</name>
<dbReference type="GO" id="GO:0036064">
    <property type="term" value="C:ciliary basal body"/>
    <property type="evidence" value="ECO:0000318"/>
    <property type="project" value="GO_Central"/>
</dbReference>
<keyword evidence="15" id="KW-0966">Cell projection</keyword>
<dbReference type="InterPro" id="IPR058883">
    <property type="entry name" value="DZIP1_dom"/>
</dbReference>
<dbReference type="FunFam" id="3.30.160.60:FF:001591">
    <property type="entry name" value="DAZ interacting zinc finger protein 1"/>
    <property type="match status" value="1"/>
</dbReference>
<evidence type="ECO:0000256" key="10">
    <source>
        <dbReference type="ARBA" id="ARBA00022833"/>
    </source>
</evidence>
<feature type="domain" description="C2H2-type" evidence="21">
    <location>
        <begin position="211"/>
        <end position="239"/>
    </location>
</feature>
<dbReference type="PROSITE" id="PS50157">
    <property type="entry name" value="ZINC_FINGER_C2H2_2"/>
    <property type="match status" value="1"/>
</dbReference>
<evidence type="ECO:0000256" key="19">
    <source>
        <dbReference type="SAM" id="Coils"/>
    </source>
</evidence>
<feature type="compositionally biased region" description="Basic and acidic residues" evidence="20">
    <location>
        <begin position="802"/>
        <end position="816"/>
    </location>
</feature>
<feature type="compositionally biased region" description="Acidic residues" evidence="20">
    <location>
        <begin position="791"/>
        <end position="801"/>
    </location>
</feature>
<dbReference type="Pfam" id="PF13815">
    <property type="entry name" value="Dzip-like_N"/>
    <property type="match status" value="1"/>
</dbReference>
<protein>
    <recommendedName>
        <fullName evidence="16">Cilium assembly protein DZIP1</fullName>
    </recommendedName>
    <alternativeName>
        <fullName evidence="17">DAZ-interacting zinc finger protein 1</fullName>
    </alternativeName>
</protein>
<feature type="region of interest" description="Disordered" evidence="20">
    <location>
        <begin position="782"/>
        <end position="871"/>
    </location>
</feature>
<evidence type="ECO:0000256" key="18">
    <source>
        <dbReference type="PROSITE-ProRule" id="PRU00042"/>
    </source>
</evidence>
<dbReference type="GO" id="GO:0008270">
    <property type="term" value="F:zinc ion binding"/>
    <property type="evidence" value="ECO:0007669"/>
    <property type="project" value="UniProtKB-KW"/>
</dbReference>
<evidence type="ECO:0000256" key="7">
    <source>
        <dbReference type="ARBA" id="ARBA00022723"/>
    </source>
</evidence>
<dbReference type="GO" id="GO:0005634">
    <property type="term" value="C:nucleus"/>
    <property type="evidence" value="ECO:0007669"/>
    <property type="project" value="UniProtKB-SubCell"/>
</dbReference>
<feature type="coiled-coil region" evidence="19">
    <location>
        <begin position="154"/>
        <end position="199"/>
    </location>
</feature>
<evidence type="ECO:0000256" key="3">
    <source>
        <dbReference type="ARBA" id="ARBA00004123"/>
    </source>
</evidence>
<dbReference type="PANTHER" id="PTHR21502">
    <property type="entry name" value="ZINC FINGER PROTEIN DZIP1"/>
    <property type="match status" value="1"/>
</dbReference>
<dbReference type="Gene3D" id="3.30.160.60">
    <property type="entry name" value="Classic Zinc Finger"/>
    <property type="match status" value="1"/>
</dbReference>
<evidence type="ECO:0000256" key="2">
    <source>
        <dbReference type="ARBA" id="ARBA00004120"/>
    </source>
</evidence>
<keyword evidence="7" id="KW-0479">Metal-binding</keyword>
<evidence type="ECO:0000256" key="9">
    <source>
        <dbReference type="ARBA" id="ARBA00022794"/>
    </source>
</evidence>
<reference evidence="23" key="1">
    <citation type="submission" date="2011-12" db="EMBL/GenBank/DDBJ databases">
        <title>The Draft Genome of Lepisosteus oculatus.</title>
        <authorList>
            <consortium name="The Broad Institute Genome Assembly &amp; Analysis Group"/>
            <consortium name="Computational R&amp;D Group"/>
            <consortium name="and Sequencing Platform"/>
            <person name="Di Palma F."/>
            <person name="Alfoldi J."/>
            <person name="Johnson J."/>
            <person name="Berlin A."/>
            <person name="Gnerre S."/>
            <person name="Jaffe D."/>
            <person name="MacCallum I."/>
            <person name="Young S."/>
            <person name="Walker B.J."/>
            <person name="Lander E.S."/>
            <person name="Lindblad-Toh K."/>
        </authorList>
    </citation>
    <scope>NUCLEOTIDE SEQUENCE [LARGE SCALE GENOMIC DNA]</scope>
</reference>
<feature type="region of interest" description="Disordered" evidence="20">
    <location>
        <begin position="682"/>
        <end position="707"/>
    </location>
</feature>
<evidence type="ECO:0000256" key="20">
    <source>
        <dbReference type="SAM" id="MobiDB-lite"/>
    </source>
</evidence>
<dbReference type="GO" id="GO:0007507">
    <property type="term" value="P:heart development"/>
    <property type="evidence" value="ECO:0007669"/>
    <property type="project" value="UniProtKB-ARBA"/>
</dbReference>
<accession>W5MCN5</accession>
<feature type="compositionally biased region" description="Polar residues" evidence="20">
    <location>
        <begin position="825"/>
        <end position="840"/>
    </location>
</feature>
<dbReference type="GO" id="GO:0060271">
    <property type="term" value="P:cilium assembly"/>
    <property type="evidence" value="ECO:0000318"/>
    <property type="project" value="GO_Central"/>
</dbReference>
<feature type="compositionally biased region" description="Polar residues" evidence="20">
    <location>
        <begin position="854"/>
        <end position="871"/>
    </location>
</feature>
<evidence type="ECO:0000256" key="16">
    <source>
        <dbReference type="ARBA" id="ARBA00072553"/>
    </source>
</evidence>
<dbReference type="InterPro" id="IPR051241">
    <property type="entry name" value="DZIP_RILPL"/>
</dbReference>
<dbReference type="InterPro" id="IPR032714">
    <property type="entry name" value="DZIP1_N"/>
</dbReference>
<feature type="compositionally biased region" description="Basic and acidic residues" evidence="20">
    <location>
        <begin position="607"/>
        <end position="625"/>
    </location>
</feature>
<evidence type="ECO:0000256" key="11">
    <source>
        <dbReference type="ARBA" id="ARBA00023054"/>
    </source>
</evidence>
<evidence type="ECO:0000256" key="8">
    <source>
        <dbReference type="ARBA" id="ARBA00022771"/>
    </source>
</evidence>
<dbReference type="OMA" id="TWQAFES"/>
<keyword evidence="23" id="KW-1185">Reference proteome</keyword>
<dbReference type="GO" id="GO:0005737">
    <property type="term" value="C:cytoplasm"/>
    <property type="evidence" value="ECO:0000318"/>
    <property type="project" value="GO_Central"/>
</dbReference>
<comment type="subcellular location">
    <subcellularLocation>
        <location evidence="2">Cytoplasm</location>
        <location evidence="2">Cytoskeleton</location>
        <location evidence="2">Cilium basal body</location>
    </subcellularLocation>
    <subcellularLocation>
        <location evidence="1">Cytoplasm</location>
        <location evidence="1">Cytoskeleton</location>
        <location evidence="1">Microtubule organizing center</location>
        <location evidence="1">Centrosome</location>
        <location evidence="1">Centriole</location>
    </subcellularLocation>
    <subcellularLocation>
        <location evidence="3">Nucleus</location>
    </subcellularLocation>
</comment>
<evidence type="ECO:0000256" key="15">
    <source>
        <dbReference type="ARBA" id="ARBA00023273"/>
    </source>
</evidence>
<dbReference type="STRING" id="7918.ENSLOCP00000006144"/>
<dbReference type="Bgee" id="ENSLOCG00000005084">
    <property type="expression patterns" value="Expressed in zone of skin and 12 other cell types or tissues"/>
</dbReference>
<dbReference type="eggNOG" id="ENOG502QRAI">
    <property type="taxonomic scope" value="Eukaryota"/>
</dbReference>
<dbReference type="PROSITE" id="PS00028">
    <property type="entry name" value="ZINC_FINGER_C2H2_1"/>
    <property type="match status" value="1"/>
</dbReference>
<dbReference type="Ensembl" id="ENSLOCT00000006152.1">
    <property type="protein sequence ID" value="ENSLOCP00000006144.1"/>
    <property type="gene ID" value="ENSLOCG00000005084.1"/>
</dbReference>
<proteinExistence type="inferred from homology"/>
<dbReference type="AlphaFoldDB" id="W5MCN5"/>
<dbReference type="PANTHER" id="PTHR21502:SF5">
    <property type="entry name" value="CILIUM ASSEMBLY PROTEIN DZIP1"/>
    <property type="match status" value="1"/>
</dbReference>
<evidence type="ECO:0000313" key="22">
    <source>
        <dbReference type="Ensembl" id="ENSLOCP00000006144.1"/>
    </source>
</evidence>
<evidence type="ECO:0000256" key="6">
    <source>
        <dbReference type="ARBA" id="ARBA00022490"/>
    </source>
</evidence>
<feature type="coiled-coil region" evidence="19">
    <location>
        <begin position="245"/>
        <end position="279"/>
    </location>
</feature>
<dbReference type="EMBL" id="AHAT01029829">
    <property type="status" value="NOT_ANNOTATED_CDS"/>
    <property type="molecule type" value="Genomic_DNA"/>
</dbReference>
<evidence type="ECO:0000256" key="13">
    <source>
        <dbReference type="ARBA" id="ARBA00023212"/>
    </source>
</evidence>
<keyword evidence="10" id="KW-0862">Zinc</keyword>
<feature type="region of interest" description="Disordered" evidence="20">
    <location>
        <begin position="33"/>
        <end position="62"/>
    </location>
</feature>
<keyword evidence="14" id="KW-0539">Nucleus</keyword>
<keyword evidence="13" id="KW-0206">Cytoskeleton</keyword>
<feature type="region of interest" description="Disordered" evidence="20">
    <location>
        <begin position="606"/>
        <end position="631"/>
    </location>
</feature>
<feature type="coiled-coil region" evidence="19">
    <location>
        <begin position="367"/>
        <end position="456"/>
    </location>
</feature>
<evidence type="ECO:0000256" key="17">
    <source>
        <dbReference type="ARBA" id="ARBA00079993"/>
    </source>
</evidence>
<keyword evidence="9" id="KW-0970">Cilium biogenesis/degradation</keyword>
<evidence type="ECO:0000313" key="23">
    <source>
        <dbReference type="Proteomes" id="UP000018468"/>
    </source>
</evidence>